<evidence type="ECO:0000313" key="2">
    <source>
        <dbReference type="EMBL" id="EEX93493.1"/>
    </source>
</evidence>
<comment type="caution">
    <text evidence="3">The sequence shown here is derived from an EMBL/GenBank/DDBJ whole genome shotgun (WGS) entry which is preliminary data.</text>
</comment>
<reference evidence="3" key="2">
    <citation type="submission" date="2011-08" db="EMBL/GenBank/DDBJ databases">
        <authorList>
            <person name="Hoffman M."/>
            <person name="Strain E.A."/>
            <person name="Brown E."/>
            <person name="Allard M.W."/>
        </authorList>
    </citation>
    <scope>NUCLEOTIDE SEQUENCE</scope>
    <source>
        <strain evidence="3">CIP 102891</strain>
    </source>
</reference>
<feature type="signal peptide" evidence="1">
    <location>
        <begin position="1"/>
        <end position="24"/>
    </location>
</feature>
<dbReference type="OrthoDB" id="5296580at2"/>
<protein>
    <submittedName>
        <fullName evidence="3">Type IV pilus biogenesis protein PilP</fullName>
    </submittedName>
</protein>
<name>C9QNG6_VIBOR</name>
<sequence length="173" mass="19213">MNFNLNRLAILVAALSLMACKANQAPLDDYITHLERQAHKDVAALTPLVEVNLRDYQAHQLREPFALPQAVITSTRSQSKKDCWQPNQMKTGGELERYPLAKLRLKGVMSRNKSMSALVQTPAGKVVKVSTGQPIGVNRGKVTRVTAEYVQIIEPLPDGLGCWNQRNVKLALK</sequence>
<evidence type="ECO:0000313" key="5">
    <source>
        <dbReference type="Proteomes" id="UP000003515"/>
    </source>
</evidence>
<dbReference type="AlphaFoldDB" id="C9QNG6"/>
<dbReference type="Proteomes" id="UP000003515">
    <property type="component" value="Unassembled WGS sequence"/>
</dbReference>
<dbReference type="PROSITE" id="PS51257">
    <property type="entry name" value="PROKAR_LIPOPROTEIN"/>
    <property type="match status" value="1"/>
</dbReference>
<dbReference type="STRING" id="675816.VIA_004140"/>
<organism evidence="3 4">
    <name type="scientific">Vibrio orientalis CIP 102891 = ATCC 33934</name>
    <dbReference type="NCBI Taxonomy" id="675816"/>
    <lineage>
        <taxon>Bacteria</taxon>
        <taxon>Pseudomonadati</taxon>
        <taxon>Pseudomonadota</taxon>
        <taxon>Gammaproteobacteria</taxon>
        <taxon>Vibrionales</taxon>
        <taxon>Vibrionaceae</taxon>
        <taxon>Vibrio</taxon>
        <taxon>Vibrio oreintalis group</taxon>
    </lineage>
</organism>
<feature type="chain" id="PRO_5002999637" evidence="1">
    <location>
        <begin position="25"/>
        <end position="173"/>
    </location>
</feature>
<dbReference type="Gene3D" id="2.30.30.830">
    <property type="match status" value="1"/>
</dbReference>
<dbReference type="PIRSF" id="PIRSF016481">
    <property type="entry name" value="Pilus_assembly_PilP"/>
    <property type="match status" value="1"/>
</dbReference>
<proteinExistence type="predicted"/>
<reference evidence="2 5" key="1">
    <citation type="submission" date="2009-10" db="EMBL/GenBank/DDBJ databases">
        <authorList>
            <consortium name="Los Alamos National Laboratory (LANL)"/>
            <consortium name="National Microbial Pathogen Data Resource (NMPDR)"/>
            <person name="Munk A.C."/>
            <person name="Chertkov O."/>
            <person name="Tapia R."/>
            <person name="Green L."/>
            <person name="Rogers Y."/>
            <person name="Detter J.C."/>
            <person name="Bruce D."/>
            <person name="Brettin T.S."/>
            <person name="Colwell R.R."/>
            <person name="Huq A."/>
            <person name="Grim C.J."/>
            <person name="Hasan N.A."/>
            <person name="Bartels D."/>
            <person name="Vonstein V."/>
        </authorList>
    </citation>
    <scope>NUCLEOTIDE SEQUENCE [LARGE SCALE GENOMIC DNA]</scope>
    <source>
        <strain evidence="2 5">CIP 102891</strain>
    </source>
</reference>
<dbReference type="Pfam" id="PF04351">
    <property type="entry name" value="PilP"/>
    <property type="match status" value="1"/>
</dbReference>
<dbReference type="RefSeq" id="WP_004415938.1">
    <property type="nucleotide sequence ID" value="NZ_ACZV01000005.1"/>
</dbReference>
<dbReference type="eggNOG" id="COG3168">
    <property type="taxonomic scope" value="Bacteria"/>
</dbReference>
<gene>
    <name evidence="2" type="ORF">VIA_004140</name>
    <name evidence="3" type="ORF">VIOR3934_12132</name>
</gene>
<dbReference type="PATRIC" id="fig|675816.5.peg.2153"/>
<keyword evidence="5" id="KW-1185">Reference proteome</keyword>
<dbReference type="EMBL" id="AFWH01000025">
    <property type="protein sequence ID" value="EGU50280.1"/>
    <property type="molecule type" value="Genomic_DNA"/>
</dbReference>
<dbReference type="InterPro" id="IPR007446">
    <property type="entry name" value="PilP"/>
</dbReference>
<reference evidence="3 4" key="3">
    <citation type="journal article" date="2012" name="Int. J. Syst. Evol. Microbiol.">
        <title>Vibrio caribbeanicus sp. nov., isolated from the marine sponge Scleritoderma cyanea.</title>
        <authorList>
            <person name="Hoffmann M."/>
            <person name="Monday S.R."/>
            <person name="Allard M.W."/>
            <person name="Strain E.A."/>
            <person name="Whittaker P."/>
            <person name="Naum M."/>
            <person name="McCarthy P.J."/>
            <person name="Lopez J.V."/>
            <person name="Fischer M."/>
            <person name="Brown E.W."/>
        </authorList>
    </citation>
    <scope>NUCLEOTIDE SEQUENCE [LARGE SCALE GENOMIC DNA]</scope>
    <source>
        <strain evidence="3">CIP 102891</strain>
        <strain evidence="4">CIP 102891 / ATCC 33934</strain>
    </source>
</reference>
<dbReference type="Proteomes" id="UP000002817">
    <property type="component" value="Unassembled WGS sequence"/>
</dbReference>
<evidence type="ECO:0000313" key="4">
    <source>
        <dbReference type="Proteomes" id="UP000002817"/>
    </source>
</evidence>
<evidence type="ECO:0000256" key="1">
    <source>
        <dbReference type="SAM" id="SignalP"/>
    </source>
</evidence>
<accession>C9QNG6</accession>
<evidence type="ECO:0000313" key="3">
    <source>
        <dbReference type="EMBL" id="EGU50280.1"/>
    </source>
</evidence>
<dbReference type="EMBL" id="ACZV01000005">
    <property type="protein sequence ID" value="EEX93493.1"/>
    <property type="molecule type" value="Genomic_DNA"/>
</dbReference>
<keyword evidence="1" id="KW-0732">Signal</keyword>